<evidence type="ECO:0000313" key="2">
    <source>
        <dbReference type="EMBL" id="KAH1056854.1"/>
    </source>
</evidence>
<dbReference type="EMBL" id="JAIQCV010000010">
    <property type="protein sequence ID" value="KAH1056854.1"/>
    <property type="molecule type" value="Genomic_DNA"/>
</dbReference>
<name>A0A9D3UUT4_9ROSI</name>
<evidence type="ECO:0000256" key="1">
    <source>
        <dbReference type="SAM" id="MobiDB-lite"/>
    </source>
</evidence>
<feature type="compositionally biased region" description="Basic and acidic residues" evidence="1">
    <location>
        <begin position="8"/>
        <end position="31"/>
    </location>
</feature>
<evidence type="ECO:0000313" key="3">
    <source>
        <dbReference type="Proteomes" id="UP000828251"/>
    </source>
</evidence>
<feature type="region of interest" description="Disordered" evidence="1">
    <location>
        <begin position="1"/>
        <end position="45"/>
    </location>
</feature>
<dbReference type="Proteomes" id="UP000828251">
    <property type="component" value="Unassembled WGS sequence"/>
</dbReference>
<protein>
    <submittedName>
        <fullName evidence="2">Uncharacterized protein</fullName>
    </submittedName>
</protein>
<sequence>SNSTAMDSEGKQGHDELPVSPEHKIVQETEVKVSPPTSGSDNPELGTEALTRLVREMLEEVFEAKVKVNSETLQARCLECNKKRDRNPLK</sequence>
<feature type="non-terminal residue" evidence="2">
    <location>
        <position position="1"/>
    </location>
</feature>
<accession>A0A9D3UUT4</accession>
<reference evidence="2 3" key="1">
    <citation type="journal article" date="2021" name="Plant Biotechnol. J.">
        <title>Multi-omics assisted identification of the key and species-specific regulatory components of drought-tolerant mechanisms in Gossypium stocksii.</title>
        <authorList>
            <person name="Yu D."/>
            <person name="Ke L."/>
            <person name="Zhang D."/>
            <person name="Wu Y."/>
            <person name="Sun Y."/>
            <person name="Mei J."/>
            <person name="Sun J."/>
            <person name="Sun Y."/>
        </authorList>
    </citation>
    <scope>NUCLEOTIDE SEQUENCE [LARGE SCALE GENOMIC DNA]</scope>
    <source>
        <strain evidence="3">cv. E1</strain>
        <tissue evidence="2">Leaf</tissue>
    </source>
</reference>
<dbReference type="AlphaFoldDB" id="A0A9D3UUT4"/>
<proteinExistence type="predicted"/>
<keyword evidence="3" id="KW-1185">Reference proteome</keyword>
<gene>
    <name evidence="2" type="ORF">J1N35_034919</name>
</gene>
<comment type="caution">
    <text evidence="2">The sequence shown here is derived from an EMBL/GenBank/DDBJ whole genome shotgun (WGS) entry which is preliminary data.</text>
</comment>
<organism evidence="2 3">
    <name type="scientific">Gossypium stocksii</name>
    <dbReference type="NCBI Taxonomy" id="47602"/>
    <lineage>
        <taxon>Eukaryota</taxon>
        <taxon>Viridiplantae</taxon>
        <taxon>Streptophyta</taxon>
        <taxon>Embryophyta</taxon>
        <taxon>Tracheophyta</taxon>
        <taxon>Spermatophyta</taxon>
        <taxon>Magnoliopsida</taxon>
        <taxon>eudicotyledons</taxon>
        <taxon>Gunneridae</taxon>
        <taxon>Pentapetalae</taxon>
        <taxon>rosids</taxon>
        <taxon>malvids</taxon>
        <taxon>Malvales</taxon>
        <taxon>Malvaceae</taxon>
        <taxon>Malvoideae</taxon>
        <taxon>Gossypium</taxon>
    </lineage>
</organism>